<keyword evidence="5" id="KW-0969">Cilium</keyword>
<gene>
    <name evidence="5" type="ORF">ABIE19_000478</name>
</gene>
<evidence type="ECO:0000256" key="3">
    <source>
        <dbReference type="ARBA" id="ARBA00023143"/>
    </source>
</evidence>
<keyword evidence="3" id="KW-0975">Bacterial flagellum</keyword>
<keyword evidence="5" id="KW-0966">Cell projection</keyword>
<evidence type="ECO:0000256" key="1">
    <source>
        <dbReference type="ARBA" id="ARBA00004117"/>
    </source>
</evidence>
<protein>
    <submittedName>
        <fullName evidence="5">Flagellar basal-body rod protein FlgF</fullName>
    </submittedName>
</protein>
<comment type="similarity">
    <text evidence="2">Belongs to the flagella basal body rod proteins family.</text>
</comment>
<evidence type="ECO:0000313" key="6">
    <source>
        <dbReference type="Proteomes" id="UP001549313"/>
    </source>
</evidence>
<evidence type="ECO:0000256" key="2">
    <source>
        <dbReference type="ARBA" id="ARBA00009677"/>
    </source>
</evidence>
<dbReference type="SUPFAM" id="SSF117143">
    <property type="entry name" value="Flagellar hook protein flgE"/>
    <property type="match status" value="1"/>
</dbReference>
<dbReference type="Proteomes" id="UP001549313">
    <property type="component" value="Unassembled WGS sequence"/>
</dbReference>
<comment type="caution">
    <text evidence="5">The sequence shown here is derived from an EMBL/GenBank/DDBJ whole genome shotgun (WGS) entry which is preliminary data.</text>
</comment>
<dbReference type="EMBL" id="JBEPTF010000001">
    <property type="protein sequence ID" value="MET4682569.1"/>
    <property type="molecule type" value="Genomic_DNA"/>
</dbReference>
<dbReference type="PANTHER" id="PTHR30435">
    <property type="entry name" value="FLAGELLAR PROTEIN"/>
    <property type="match status" value="1"/>
</dbReference>
<comment type="subcellular location">
    <subcellularLocation>
        <location evidence="1">Bacterial flagellum basal body</location>
    </subcellularLocation>
</comment>
<accession>A0ABV2R7L2</accession>
<organism evidence="5 6">
    <name type="scientific">Brevundimonas faecalis</name>
    <dbReference type="NCBI Taxonomy" id="947378"/>
    <lineage>
        <taxon>Bacteria</taxon>
        <taxon>Pseudomonadati</taxon>
        <taxon>Pseudomonadota</taxon>
        <taxon>Alphaproteobacteria</taxon>
        <taxon>Caulobacterales</taxon>
        <taxon>Caulobacteraceae</taxon>
        <taxon>Brevundimonas</taxon>
    </lineage>
</organism>
<evidence type="ECO:0000313" key="5">
    <source>
        <dbReference type="EMBL" id="MET4682569.1"/>
    </source>
</evidence>
<sequence length="186" mass="19471">MLAGTTSSASRLDLTLGKLEETGAALNLALATSGYMAFEGADGVVYSRNGQLEMDSEGRLTGIGGRTLVAEGGGDIRPGTRDFEIAADGAVLVEGETIARIALFDPGEAVAAAGPDGGLRFTGDDMTSATDRLFRQGWLETSNVVLGQEMMALMEAVRRAESGQRLINTYDDLMGRVITTFSQSPA</sequence>
<keyword evidence="6" id="KW-1185">Reference proteome</keyword>
<reference evidence="5 6" key="1">
    <citation type="submission" date="2024-06" db="EMBL/GenBank/DDBJ databases">
        <title>Sorghum-associated microbial communities from plants grown in Nebraska, USA.</title>
        <authorList>
            <person name="Schachtman D."/>
        </authorList>
    </citation>
    <scope>NUCLEOTIDE SEQUENCE [LARGE SCALE GENOMIC DNA]</scope>
    <source>
        <strain evidence="5 6">2814</strain>
    </source>
</reference>
<proteinExistence type="inferred from homology"/>
<evidence type="ECO:0000259" key="4">
    <source>
        <dbReference type="Pfam" id="PF06429"/>
    </source>
</evidence>
<dbReference type="PANTHER" id="PTHR30435:SF19">
    <property type="entry name" value="FLAGELLAR BASAL-BODY ROD PROTEIN FLGG"/>
    <property type="match status" value="1"/>
</dbReference>
<dbReference type="RefSeq" id="WP_354087516.1">
    <property type="nucleotide sequence ID" value="NZ_JBEPTF010000001.1"/>
</dbReference>
<dbReference type="Pfam" id="PF06429">
    <property type="entry name" value="Flg_bbr_C"/>
    <property type="match status" value="1"/>
</dbReference>
<name>A0ABV2R7L2_9CAUL</name>
<feature type="domain" description="Flagellar basal-body/hook protein C-terminal" evidence="4">
    <location>
        <begin position="135"/>
        <end position="178"/>
    </location>
</feature>
<dbReference type="InterPro" id="IPR037925">
    <property type="entry name" value="FlgE/F/G-like"/>
</dbReference>
<dbReference type="InterPro" id="IPR010930">
    <property type="entry name" value="Flg_bb/hook_C_dom"/>
</dbReference>
<keyword evidence="5" id="KW-0282">Flagellum</keyword>